<organism evidence="1 2">
    <name type="scientific">Klebsiella phage vB_KpnM_BIS47</name>
    <dbReference type="NCBI Taxonomy" id="1907784"/>
    <lineage>
        <taxon>Viruses</taxon>
        <taxon>Duplodnaviria</taxon>
        <taxon>Heunggongvirae</taxon>
        <taxon>Uroviricota</taxon>
        <taxon>Caudoviricetes</taxon>
        <taxon>Vequintavirinae</taxon>
        <taxon>Mydovirus</taxon>
        <taxon>Mydovirus BIS47</taxon>
    </lineage>
</organism>
<evidence type="ECO:0000313" key="1">
    <source>
        <dbReference type="EMBL" id="ARB12674.1"/>
    </source>
</evidence>
<reference evidence="1 2" key="1">
    <citation type="submission" date="2017-02" db="EMBL/GenBank/DDBJ databases">
        <title>Genome sequencing and assembly of Klebsiella pneumoniae phages.</title>
        <authorList>
            <person name="Labudda L."/>
            <person name="Strapagiel D."/>
            <person name="Karczewska-Golec J."/>
            <person name="Golec P."/>
        </authorList>
    </citation>
    <scope>NUCLEOTIDE SEQUENCE [LARGE SCALE GENOMIC DNA]</scope>
</reference>
<keyword evidence="2" id="KW-1185">Reference proteome</keyword>
<dbReference type="EMBL" id="KY652726">
    <property type="protein sequence ID" value="ARB12674.1"/>
    <property type="molecule type" value="Genomic_DNA"/>
</dbReference>
<dbReference type="KEGG" id="vg:55632663"/>
<evidence type="ECO:0000313" key="2">
    <source>
        <dbReference type="Proteomes" id="UP000221691"/>
    </source>
</evidence>
<dbReference type="GeneID" id="55632663"/>
<accession>A0A1V0E742</accession>
<name>A0A1V0E742_9CAUD</name>
<sequence length="77" mass="9331">MKIKLTEKLRMDVFVWELEPGDGFLYKEKPHIKSERPTWWKDDYFYVPAFNLHEGKIETLHPDTKVRRSETSVEYTV</sequence>
<dbReference type="Proteomes" id="UP000221691">
    <property type="component" value="Segment"/>
</dbReference>
<gene>
    <name evidence="1" type="ORF">BIS47_170</name>
</gene>
<proteinExistence type="predicted"/>
<protein>
    <submittedName>
        <fullName evidence="1">Uncharacterized protein</fullName>
    </submittedName>
</protein>
<dbReference type="RefSeq" id="YP_009832677.1">
    <property type="nucleotide sequence ID" value="NC_048656.1"/>
</dbReference>